<dbReference type="InterPro" id="IPR003000">
    <property type="entry name" value="Sirtuin"/>
</dbReference>
<accession>A0A6J6HM44</accession>
<organism evidence="4">
    <name type="scientific">freshwater metagenome</name>
    <dbReference type="NCBI Taxonomy" id="449393"/>
    <lineage>
        <taxon>unclassified sequences</taxon>
        <taxon>metagenomes</taxon>
        <taxon>ecological metagenomes</taxon>
    </lineage>
</organism>
<dbReference type="SUPFAM" id="SSF52467">
    <property type="entry name" value="DHS-like NAD/FAD-binding domain"/>
    <property type="match status" value="1"/>
</dbReference>
<protein>
    <submittedName>
        <fullName evidence="4">Unannotated protein</fullName>
    </submittedName>
</protein>
<dbReference type="InterPro" id="IPR026590">
    <property type="entry name" value="Ssirtuin_cat_dom"/>
</dbReference>
<sequence length="264" mass="28830">MTDDQNSGNDPVALETARKLVADARRITVLTGAGISTDSGIPDFRGPKGLWTLNPDAERAATLRHYLDDDELRKRSWQNRIKWIHGDPQPNAGHKALFELEKRNSLVALITQNVDELHQRAGHDPSKVIEVHGTLHRTCCWSCKDRQPMTQALARVVAGDSDPRCELCGGILKSDTILFGQPLDQDVIARALEASTNCEVFIAVGSSLSVFPAANTLPRAKNSGAKVIIVNGQPTEMDHYADVVVNSEISEVLPQICGVVKSRP</sequence>
<evidence type="ECO:0000256" key="2">
    <source>
        <dbReference type="ARBA" id="ARBA00023027"/>
    </source>
</evidence>
<dbReference type="PANTHER" id="PTHR11085">
    <property type="entry name" value="NAD-DEPENDENT PROTEIN DEACYLASE SIRTUIN-5, MITOCHONDRIAL-RELATED"/>
    <property type="match status" value="1"/>
</dbReference>
<evidence type="ECO:0000259" key="3">
    <source>
        <dbReference type="PROSITE" id="PS50305"/>
    </source>
</evidence>
<dbReference type="PANTHER" id="PTHR11085:SF4">
    <property type="entry name" value="NAD-DEPENDENT PROTEIN DEACYLASE"/>
    <property type="match status" value="1"/>
</dbReference>
<proteinExistence type="predicted"/>
<dbReference type="Pfam" id="PF02146">
    <property type="entry name" value="SIR2"/>
    <property type="match status" value="1"/>
</dbReference>
<dbReference type="InterPro" id="IPR026591">
    <property type="entry name" value="Sirtuin_cat_small_dom_sf"/>
</dbReference>
<reference evidence="4" key="1">
    <citation type="submission" date="2020-05" db="EMBL/GenBank/DDBJ databases">
        <authorList>
            <person name="Chiriac C."/>
            <person name="Salcher M."/>
            <person name="Ghai R."/>
            <person name="Kavagutti S V."/>
        </authorList>
    </citation>
    <scope>NUCLEOTIDE SEQUENCE</scope>
</reference>
<name>A0A6J6HM44_9ZZZZ</name>
<dbReference type="InterPro" id="IPR029035">
    <property type="entry name" value="DHS-like_NAD/FAD-binding_dom"/>
</dbReference>
<dbReference type="GO" id="GO:0070403">
    <property type="term" value="F:NAD+ binding"/>
    <property type="evidence" value="ECO:0007669"/>
    <property type="project" value="InterPro"/>
</dbReference>
<dbReference type="Gene3D" id="3.30.1600.10">
    <property type="entry name" value="SIR2/SIRT2 'Small Domain"/>
    <property type="match status" value="1"/>
</dbReference>
<dbReference type="AlphaFoldDB" id="A0A6J6HM44"/>
<feature type="domain" description="Deacetylase sirtuin-type" evidence="3">
    <location>
        <begin position="7"/>
        <end position="264"/>
    </location>
</feature>
<dbReference type="InterPro" id="IPR050134">
    <property type="entry name" value="NAD-dep_sirtuin_deacylases"/>
</dbReference>
<gene>
    <name evidence="4" type="ORF">UFOPK1826_01180</name>
</gene>
<evidence type="ECO:0000313" key="4">
    <source>
        <dbReference type="EMBL" id="CAB4609718.1"/>
    </source>
</evidence>
<evidence type="ECO:0000256" key="1">
    <source>
        <dbReference type="ARBA" id="ARBA00022679"/>
    </source>
</evidence>
<dbReference type="GO" id="GO:0017136">
    <property type="term" value="F:histone deacetylase activity, NAD-dependent"/>
    <property type="evidence" value="ECO:0007669"/>
    <property type="project" value="TreeGrafter"/>
</dbReference>
<dbReference type="Gene3D" id="3.40.50.1220">
    <property type="entry name" value="TPP-binding domain"/>
    <property type="match status" value="1"/>
</dbReference>
<dbReference type="PROSITE" id="PS50305">
    <property type="entry name" value="SIRTUIN"/>
    <property type="match status" value="1"/>
</dbReference>
<dbReference type="CDD" id="cd01407">
    <property type="entry name" value="SIR2-fam"/>
    <property type="match status" value="1"/>
</dbReference>
<dbReference type="EMBL" id="CAEZUN010000165">
    <property type="protein sequence ID" value="CAB4609718.1"/>
    <property type="molecule type" value="Genomic_DNA"/>
</dbReference>
<keyword evidence="1" id="KW-0808">Transferase</keyword>
<keyword evidence="2" id="KW-0520">NAD</keyword>